<reference evidence="1 2" key="1">
    <citation type="journal article" date="2014" name="Curr. Biol.">
        <title>The genome of the clonal raider ant Cerapachys biroi.</title>
        <authorList>
            <person name="Oxley P.R."/>
            <person name="Ji L."/>
            <person name="Fetter-Pruneda I."/>
            <person name="McKenzie S.K."/>
            <person name="Li C."/>
            <person name="Hu H."/>
            <person name="Zhang G."/>
            <person name="Kronauer D.J."/>
        </authorList>
    </citation>
    <scope>NUCLEOTIDE SEQUENCE [LARGE SCALE GENOMIC DNA]</scope>
</reference>
<accession>A0A026X2F7</accession>
<dbReference type="Proteomes" id="UP000053097">
    <property type="component" value="Unassembled WGS sequence"/>
</dbReference>
<evidence type="ECO:0000313" key="1">
    <source>
        <dbReference type="EMBL" id="EZA62495.1"/>
    </source>
</evidence>
<keyword evidence="2" id="KW-1185">Reference proteome</keyword>
<proteinExistence type="predicted"/>
<organism evidence="1 2">
    <name type="scientific">Ooceraea biroi</name>
    <name type="common">Clonal raider ant</name>
    <name type="synonym">Cerapachys biroi</name>
    <dbReference type="NCBI Taxonomy" id="2015173"/>
    <lineage>
        <taxon>Eukaryota</taxon>
        <taxon>Metazoa</taxon>
        <taxon>Ecdysozoa</taxon>
        <taxon>Arthropoda</taxon>
        <taxon>Hexapoda</taxon>
        <taxon>Insecta</taxon>
        <taxon>Pterygota</taxon>
        <taxon>Neoptera</taxon>
        <taxon>Endopterygota</taxon>
        <taxon>Hymenoptera</taxon>
        <taxon>Apocrita</taxon>
        <taxon>Aculeata</taxon>
        <taxon>Formicoidea</taxon>
        <taxon>Formicidae</taxon>
        <taxon>Dorylinae</taxon>
        <taxon>Ooceraea</taxon>
    </lineage>
</organism>
<dbReference type="AlphaFoldDB" id="A0A026X2F7"/>
<name>A0A026X2F7_OOCBI</name>
<protein>
    <submittedName>
        <fullName evidence="1">Uncharacterized protein</fullName>
    </submittedName>
</protein>
<feature type="non-terminal residue" evidence="1">
    <location>
        <position position="1"/>
    </location>
</feature>
<sequence>PPLQAVPFGGTVASTYKPDDHYGVINFDERVIRGGQEVKGARDVTSTAKSKGRWPILSDFSRRQVDGDRPGFPLLFAGQTVTRTLRVQPDHGRACMRA</sequence>
<dbReference type="EMBL" id="KK107020">
    <property type="protein sequence ID" value="EZA62495.1"/>
    <property type="molecule type" value="Genomic_DNA"/>
</dbReference>
<gene>
    <name evidence="1" type="ORF">X777_10125</name>
</gene>
<evidence type="ECO:0000313" key="2">
    <source>
        <dbReference type="Proteomes" id="UP000053097"/>
    </source>
</evidence>